<feature type="compositionally biased region" description="Basic and acidic residues" evidence="1">
    <location>
        <begin position="460"/>
        <end position="476"/>
    </location>
</feature>
<feature type="non-terminal residue" evidence="2">
    <location>
        <position position="1"/>
    </location>
</feature>
<protein>
    <submittedName>
        <fullName evidence="2">Uncharacterized protein</fullName>
    </submittedName>
</protein>
<dbReference type="AlphaFoldDB" id="A0A0C3BTP4"/>
<evidence type="ECO:0000313" key="2">
    <source>
        <dbReference type="EMBL" id="KIM34731.1"/>
    </source>
</evidence>
<keyword evidence="3" id="KW-1185">Reference proteome</keyword>
<evidence type="ECO:0000256" key="1">
    <source>
        <dbReference type="SAM" id="MobiDB-lite"/>
    </source>
</evidence>
<reference evidence="3" key="2">
    <citation type="submission" date="2015-01" db="EMBL/GenBank/DDBJ databases">
        <title>Evolutionary Origins and Diversification of the Mycorrhizal Mutualists.</title>
        <authorList>
            <consortium name="DOE Joint Genome Institute"/>
            <consortium name="Mycorrhizal Genomics Consortium"/>
            <person name="Kohler A."/>
            <person name="Kuo A."/>
            <person name="Nagy L.G."/>
            <person name="Floudas D."/>
            <person name="Copeland A."/>
            <person name="Barry K.W."/>
            <person name="Cichocki N."/>
            <person name="Veneault-Fourrey C."/>
            <person name="LaButti K."/>
            <person name="Lindquist E.A."/>
            <person name="Lipzen A."/>
            <person name="Lundell T."/>
            <person name="Morin E."/>
            <person name="Murat C."/>
            <person name="Riley R."/>
            <person name="Ohm R."/>
            <person name="Sun H."/>
            <person name="Tunlid A."/>
            <person name="Henrissat B."/>
            <person name="Grigoriev I.V."/>
            <person name="Hibbett D.S."/>
            <person name="Martin F."/>
        </authorList>
    </citation>
    <scope>NUCLEOTIDE SEQUENCE [LARGE SCALE GENOMIC DNA]</scope>
    <source>
        <strain evidence="3">h7</strain>
    </source>
</reference>
<feature type="non-terminal residue" evidence="2">
    <location>
        <position position="829"/>
    </location>
</feature>
<dbReference type="HOGENOM" id="CLU_016547_0_0_1"/>
<sequence>WIGLGGDASKVQSNCIFYKTKSDRNSSKPSFSEHNGRFFEMDWACDIDWFDEVFPWRGWIPTSLEDTVDRSWRYNLEDPTPMKERDGALLVETSYAMGLKRDFFIADELVTSVLRFYPLTDKDAPPFFDVSRIDDIYETTGSLQAFAAATKRAVLDRVGWLRWWTAAMPEVDATVPSSILERIRKLKGIDYPSRGYLIEVHRMWKQLNLALWVRHRVPVYYSWSAEERLDERFSKLNPKLIAADSGVDGDKVVIEDILIDDGWRRASASTWKYDPFLQRRDSIPITFHLSYESDSRIYIIDFQGWQRRALPENDDPAYYAERYFFLVRNEDHQGMSSVTFWRWRPRKEFIAGSSLRTGGSGPGECDNLENLREMYRMEYAPREDRQFDEESGLPISPLPPTSRVWYIPTSFYPPSPPADKQVQVPSPQGSRGSSVESPSLLSRLSEFPLPDHGNLQSGEGRSRERTSRPLVRDSRRFGSPAPKLLARISSRSRSPRRLIGPSPPNQPLRGTEYKSGLRASASIYTYLQPTFSVAHLDAWNGNLFLHGVLIVPDKRVEVRMRYFANCFPATKHICTVLTIAIEHRQAFQIGIRPSDFKFFPARTHAGSNSAMIAAQYSSDFIEPPLVYHSLASYIALYSGRMADLLARPHARAFIGMGGACSWVAQRWSGEALIEDFMSGPSAQTTVYFRGANDATYAKRSGVHWDRVSAQEIDLLFGCLPHVDSSQIRWLYPPPHVLEAHSDHWSGEWNATLESIFCFITEKIHLNPPETEPKTKAQWKKFLRTYNRGPLATSTRMTSEDADTILGTLRSARLHHTWNLAPINTLYIPE</sequence>
<reference evidence="2 3" key="1">
    <citation type="submission" date="2014-04" db="EMBL/GenBank/DDBJ databases">
        <authorList>
            <consortium name="DOE Joint Genome Institute"/>
            <person name="Kuo A."/>
            <person name="Gay G."/>
            <person name="Dore J."/>
            <person name="Kohler A."/>
            <person name="Nagy L.G."/>
            <person name="Floudas D."/>
            <person name="Copeland A."/>
            <person name="Barry K.W."/>
            <person name="Cichocki N."/>
            <person name="Veneault-Fourrey C."/>
            <person name="LaButti K."/>
            <person name="Lindquist E.A."/>
            <person name="Lipzen A."/>
            <person name="Lundell T."/>
            <person name="Morin E."/>
            <person name="Murat C."/>
            <person name="Sun H."/>
            <person name="Tunlid A."/>
            <person name="Henrissat B."/>
            <person name="Grigoriev I.V."/>
            <person name="Hibbett D.S."/>
            <person name="Martin F."/>
            <person name="Nordberg H.P."/>
            <person name="Cantor M.N."/>
            <person name="Hua S.X."/>
        </authorList>
    </citation>
    <scope>NUCLEOTIDE SEQUENCE [LARGE SCALE GENOMIC DNA]</scope>
    <source>
        <strain evidence="3">h7</strain>
    </source>
</reference>
<feature type="compositionally biased region" description="Polar residues" evidence="1">
    <location>
        <begin position="423"/>
        <end position="442"/>
    </location>
</feature>
<accession>A0A0C3BTP4</accession>
<organism evidence="2 3">
    <name type="scientific">Hebeloma cylindrosporum</name>
    <dbReference type="NCBI Taxonomy" id="76867"/>
    <lineage>
        <taxon>Eukaryota</taxon>
        <taxon>Fungi</taxon>
        <taxon>Dikarya</taxon>
        <taxon>Basidiomycota</taxon>
        <taxon>Agaricomycotina</taxon>
        <taxon>Agaricomycetes</taxon>
        <taxon>Agaricomycetidae</taxon>
        <taxon>Agaricales</taxon>
        <taxon>Agaricineae</taxon>
        <taxon>Hymenogastraceae</taxon>
        <taxon>Hebeloma</taxon>
    </lineage>
</organism>
<name>A0A0C3BTP4_HEBCY</name>
<gene>
    <name evidence="2" type="ORF">M413DRAFT_53617</name>
</gene>
<dbReference type="OrthoDB" id="2921818at2759"/>
<dbReference type="EMBL" id="KN831865">
    <property type="protein sequence ID" value="KIM34731.1"/>
    <property type="molecule type" value="Genomic_DNA"/>
</dbReference>
<evidence type="ECO:0000313" key="3">
    <source>
        <dbReference type="Proteomes" id="UP000053424"/>
    </source>
</evidence>
<feature type="compositionally biased region" description="Low complexity" evidence="1">
    <location>
        <begin position="487"/>
        <end position="500"/>
    </location>
</feature>
<feature type="region of interest" description="Disordered" evidence="1">
    <location>
        <begin position="415"/>
        <end position="512"/>
    </location>
</feature>
<dbReference type="Proteomes" id="UP000053424">
    <property type="component" value="Unassembled WGS sequence"/>
</dbReference>
<proteinExistence type="predicted"/>